<keyword evidence="2" id="KW-1185">Reference proteome</keyword>
<gene>
    <name evidence="1" type="ORF">EAH86_01500</name>
</gene>
<dbReference type="OrthoDB" id="3396763at2"/>
<accession>A0A502D300</accession>
<dbReference type="InterPro" id="IPR042099">
    <property type="entry name" value="ANL_N_sf"/>
</dbReference>
<dbReference type="RefSeq" id="WP_140736856.1">
    <property type="nucleotide sequence ID" value="NZ_RCZM01000001.1"/>
</dbReference>
<dbReference type="NCBIfam" id="TIGR03089">
    <property type="entry name" value="TIGR03089 family protein"/>
    <property type="match status" value="1"/>
</dbReference>
<dbReference type="AlphaFoldDB" id="A0A502D300"/>
<dbReference type="InterPro" id="IPR017523">
    <property type="entry name" value="Rv3268"/>
</dbReference>
<proteinExistence type="predicted"/>
<evidence type="ECO:0000313" key="1">
    <source>
        <dbReference type="EMBL" id="TPG19212.1"/>
    </source>
</evidence>
<evidence type="ECO:0000313" key="2">
    <source>
        <dbReference type="Proteomes" id="UP000317722"/>
    </source>
</evidence>
<organism evidence="1 2">
    <name type="scientific">Pedococcus bigeumensis</name>
    <dbReference type="NCBI Taxonomy" id="433644"/>
    <lineage>
        <taxon>Bacteria</taxon>
        <taxon>Bacillati</taxon>
        <taxon>Actinomycetota</taxon>
        <taxon>Actinomycetes</taxon>
        <taxon>Micrococcales</taxon>
        <taxon>Intrasporangiaceae</taxon>
        <taxon>Pedococcus</taxon>
    </lineage>
</organism>
<name>A0A502D300_9MICO</name>
<dbReference type="EMBL" id="RCZM01000001">
    <property type="protein sequence ID" value="TPG19212.1"/>
    <property type="molecule type" value="Genomic_DNA"/>
</dbReference>
<dbReference type="Proteomes" id="UP000317722">
    <property type="component" value="Unassembled WGS sequence"/>
</dbReference>
<sequence>MPATPAEVLAAMLRSDPAGPRVTFYEDSPGPTQGERIELSAKVFTNWVNKAANALQDEWDIAPGSCVRVALPPHWRSLYWALAVWSVGATVVLDDTRADLVVTDDVEVAAASTASTVPTVLVTLAALARGAGAPVPPGAMDEARELATYADQFSPWDEASPSDAALRDGGADTAYEGVVPQRDWARGVRVHTSETALGSFLATTLAAWAADGSVVLSRGPEGAPGRAARLTSEGVTLEV</sequence>
<protein>
    <submittedName>
        <fullName evidence="1">TIGR03089 family protein</fullName>
    </submittedName>
</protein>
<dbReference type="Gene3D" id="3.40.50.12780">
    <property type="entry name" value="N-terminal domain of ligase-like"/>
    <property type="match status" value="1"/>
</dbReference>
<dbReference type="SUPFAM" id="SSF56801">
    <property type="entry name" value="Acetyl-CoA synthetase-like"/>
    <property type="match status" value="1"/>
</dbReference>
<comment type="caution">
    <text evidence="1">The sequence shown here is derived from an EMBL/GenBank/DDBJ whole genome shotgun (WGS) entry which is preliminary data.</text>
</comment>
<reference evidence="1 2" key="1">
    <citation type="journal article" date="2019" name="Environ. Microbiol.">
        <title>Species interactions and distinct microbial communities in high Arctic permafrost affected cryosols are associated with the CH4 and CO2 gas fluxes.</title>
        <authorList>
            <person name="Altshuler I."/>
            <person name="Hamel J."/>
            <person name="Turney S."/>
            <person name="Magnuson E."/>
            <person name="Levesque R."/>
            <person name="Greer C."/>
            <person name="Whyte L.G."/>
        </authorList>
    </citation>
    <scope>NUCLEOTIDE SEQUENCE [LARGE SCALE GENOMIC DNA]</scope>
    <source>
        <strain evidence="1 2">S9.3A</strain>
    </source>
</reference>